<dbReference type="PANTHER" id="PTHR31639:SF70">
    <property type="entry name" value="FBD DOMAIN-CONTAINING PROTEIN"/>
    <property type="match status" value="1"/>
</dbReference>
<reference evidence="2" key="2">
    <citation type="submission" date="2023-05" db="EMBL/GenBank/DDBJ databases">
        <authorList>
            <person name="Schelkunov M.I."/>
        </authorList>
    </citation>
    <scope>NUCLEOTIDE SEQUENCE</scope>
    <source>
        <strain evidence="2">Hsosn_3</strain>
        <tissue evidence="2">Leaf</tissue>
    </source>
</reference>
<evidence type="ECO:0000313" key="2">
    <source>
        <dbReference type="EMBL" id="KAK1354737.1"/>
    </source>
</evidence>
<organism evidence="2 3">
    <name type="scientific">Heracleum sosnowskyi</name>
    <dbReference type="NCBI Taxonomy" id="360622"/>
    <lineage>
        <taxon>Eukaryota</taxon>
        <taxon>Viridiplantae</taxon>
        <taxon>Streptophyta</taxon>
        <taxon>Embryophyta</taxon>
        <taxon>Tracheophyta</taxon>
        <taxon>Spermatophyta</taxon>
        <taxon>Magnoliopsida</taxon>
        <taxon>eudicotyledons</taxon>
        <taxon>Gunneridae</taxon>
        <taxon>Pentapetalae</taxon>
        <taxon>asterids</taxon>
        <taxon>campanulids</taxon>
        <taxon>Apiales</taxon>
        <taxon>Apiaceae</taxon>
        <taxon>Apioideae</taxon>
        <taxon>apioid superclade</taxon>
        <taxon>Tordylieae</taxon>
        <taxon>Tordyliinae</taxon>
        <taxon>Heracleum</taxon>
    </lineage>
</organism>
<comment type="caution">
    <text evidence="2">The sequence shown here is derived from an EMBL/GenBank/DDBJ whole genome shotgun (WGS) entry which is preliminary data.</text>
</comment>
<dbReference type="InterPro" id="IPR055357">
    <property type="entry name" value="LRR_At1g61320_AtMIF1"/>
</dbReference>
<accession>A0AAD8M058</accession>
<gene>
    <name evidence="2" type="ORF">POM88_047993</name>
</gene>
<feature type="domain" description="At1g61320/AtMIF1 LRR" evidence="1">
    <location>
        <begin position="47"/>
        <end position="173"/>
    </location>
</feature>
<proteinExistence type="predicted"/>
<dbReference type="InterPro" id="IPR032675">
    <property type="entry name" value="LRR_dom_sf"/>
</dbReference>
<dbReference type="Proteomes" id="UP001237642">
    <property type="component" value="Unassembled WGS sequence"/>
</dbReference>
<dbReference type="PANTHER" id="PTHR31639">
    <property type="entry name" value="F-BOX PROTEIN-LIKE"/>
    <property type="match status" value="1"/>
</dbReference>
<protein>
    <recommendedName>
        <fullName evidence="1">At1g61320/AtMIF1 LRR domain-containing protein</fullName>
    </recommendedName>
</protein>
<name>A0AAD8M058_9APIA</name>
<keyword evidence="3" id="KW-1185">Reference proteome</keyword>
<reference evidence="2" key="1">
    <citation type="submission" date="2023-02" db="EMBL/GenBank/DDBJ databases">
        <title>Genome of toxic invasive species Heracleum sosnowskyi carries increased number of genes despite the absence of recent whole-genome duplications.</title>
        <authorList>
            <person name="Schelkunov M."/>
            <person name="Shtratnikova V."/>
            <person name="Makarenko M."/>
            <person name="Klepikova A."/>
            <person name="Omelchenko D."/>
            <person name="Novikova G."/>
            <person name="Obukhova E."/>
            <person name="Bogdanov V."/>
            <person name="Penin A."/>
            <person name="Logacheva M."/>
        </authorList>
    </citation>
    <scope>NUCLEOTIDE SEQUENCE</scope>
    <source>
        <strain evidence="2">Hsosn_3</strain>
        <tissue evidence="2">Leaf</tissue>
    </source>
</reference>
<dbReference type="SUPFAM" id="SSF52047">
    <property type="entry name" value="RNI-like"/>
    <property type="match status" value="1"/>
</dbReference>
<dbReference type="Gene3D" id="3.80.10.10">
    <property type="entry name" value="Ribonuclease Inhibitor"/>
    <property type="match status" value="1"/>
</dbReference>
<evidence type="ECO:0000313" key="3">
    <source>
        <dbReference type="Proteomes" id="UP001237642"/>
    </source>
</evidence>
<evidence type="ECO:0000259" key="1">
    <source>
        <dbReference type="Pfam" id="PF23622"/>
    </source>
</evidence>
<sequence length="258" mass="29520">MHPQLVFGKKFFSALVYKKVGQRQQLEVSTTISNILLLHTGRILKFHLYIPQNLPLLYTDLWIKIITNSGISKLELFNKPLIPYKMPSYLFSCLELTHLSLSNCILKPPRRFKGFRKLIHVNLESVKITADISFGTQLEALILEKCTGIENLGCQFKYNNNLRTLEIMDSEKIDCQWFECTKKLKVLGLRLYRESSNSRKEVISLDKLLGNLPEISGLHIYGFSLQCSESGASVLKRLKTMEKMHTLSLSCAGFCDLV</sequence>
<dbReference type="AlphaFoldDB" id="A0AAD8M058"/>
<dbReference type="EMBL" id="JAUIZM010000011">
    <property type="protein sequence ID" value="KAK1354737.1"/>
    <property type="molecule type" value="Genomic_DNA"/>
</dbReference>
<dbReference type="Pfam" id="PF23622">
    <property type="entry name" value="LRR_At1g61320_AtMIF1"/>
    <property type="match status" value="1"/>
</dbReference>